<dbReference type="Proteomes" id="UP000000578">
    <property type="component" value="Chromosome"/>
</dbReference>
<dbReference type="CDD" id="cd07557">
    <property type="entry name" value="trimeric_dUTPase"/>
    <property type="match status" value="1"/>
</dbReference>
<dbReference type="EnsemblBacteria" id="AAR39177">
    <property type="protein sequence ID" value="AAR39177"/>
    <property type="gene ID" value="NEQ329"/>
</dbReference>
<dbReference type="BioCyc" id="NEQU228908:GJB6-350-MONOMER"/>
<gene>
    <name evidence="3" type="ordered locus">NEQ329</name>
</gene>
<evidence type="ECO:0000256" key="1">
    <source>
        <dbReference type="ARBA" id="ARBA00022801"/>
    </source>
</evidence>
<keyword evidence="2" id="KW-0546">Nucleotide metabolism</keyword>
<protein>
    <submittedName>
        <fullName evidence="3">NEQ329</fullName>
    </submittedName>
</protein>
<proteinExistence type="predicted"/>
<dbReference type="PANTHER" id="PTHR42680:SF1">
    <property type="entry name" value="DEOXYURIDINE 5'-TRIPHOSPHATE NUCLEOTIDOHYDROLASE"/>
    <property type="match status" value="1"/>
</dbReference>
<dbReference type="GO" id="GO:0006229">
    <property type="term" value="P:dUTP biosynthetic process"/>
    <property type="evidence" value="ECO:0007669"/>
    <property type="project" value="InterPro"/>
</dbReference>
<dbReference type="PANTHER" id="PTHR42680">
    <property type="entry name" value="DCTP DEAMINASE"/>
    <property type="match status" value="1"/>
</dbReference>
<dbReference type="Pfam" id="PF22769">
    <property type="entry name" value="DCD"/>
    <property type="match status" value="1"/>
</dbReference>
<name>Q74NJ1_NANEQ</name>
<accession>Q74NJ1</accession>
<dbReference type="Gene3D" id="2.70.40.10">
    <property type="match status" value="1"/>
</dbReference>
<keyword evidence="4" id="KW-1185">Reference proteome</keyword>
<sequence>MIIPGKIAKKFVSEYVKVNPAGIDVKPKKVFKIKDFDYIYLHGNKRGFIINDKFVELRENLEEIKPIDDYWVLDEGLYYVVFPEVVIPPYMVALALPRSSLNRLGIQKYETALFDPGYKGEFTQTFYFPKKAKIHINEAWIQLIFIQMLMPAEELYNGYWNNERY</sequence>
<dbReference type="InterPro" id="IPR036157">
    <property type="entry name" value="dUTPase-like_sf"/>
</dbReference>
<dbReference type="GO" id="GO:0008829">
    <property type="term" value="F:dCTP deaminase activity"/>
    <property type="evidence" value="ECO:0007669"/>
    <property type="project" value="InterPro"/>
</dbReference>
<dbReference type="InterPro" id="IPR011962">
    <property type="entry name" value="dCTP_deaminase"/>
</dbReference>
<dbReference type="InterPro" id="IPR033704">
    <property type="entry name" value="dUTPase_trimeric"/>
</dbReference>
<dbReference type="KEGG" id="neq:NEQ329"/>
<dbReference type="EMBL" id="AE017199">
    <property type="protein sequence ID" value="AAR39177.1"/>
    <property type="molecule type" value="Genomic_DNA"/>
</dbReference>
<dbReference type="AlphaFoldDB" id="Q74NJ1"/>
<organism evidence="3 4">
    <name type="scientific">Nanoarchaeum equitans (strain Kin4-M)</name>
    <dbReference type="NCBI Taxonomy" id="228908"/>
    <lineage>
        <taxon>Archaea</taxon>
        <taxon>Nanobdellota</taxon>
        <taxon>Candidatus Nanoarchaeia</taxon>
        <taxon>Nanoarchaeales</taxon>
        <taxon>Nanoarchaeaceae</taxon>
        <taxon>Nanoarchaeum</taxon>
    </lineage>
</organism>
<keyword evidence="1" id="KW-0378">Hydrolase</keyword>
<dbReference type="STRING" id="228908.NEQ329"/>
<evidence type="ECO:0000313" key="3">
    <source>
        <dbReference type="EMBL" id="AAR39177.1"/>
    </source>
</evidence>
<reference evidence="3 4" key="1">
    <citation type="journal article" date="2003" name="Proc. Natl. Acad. Sci. U.S.A.">
        <title>The genome of Nanoarchaeum equitans: insights into early archaeal evolution and derived parasitism.</title>
        <authorList>
            <person name="Waters E."/>
            <person name="Hohn M.J."/>
            <person name="Ahel I."/>
            <person name="Graham D.E."/>
            <person name="Adams M.D."/>
            <person name="Barnstead M."/>
            <person name="Beeson K.Y."/>
            <person name="Bibbs L."/>
            <person name="Bolanos R."/>
            <person name="Keller M."/>
            <person name="Kretz K."/>
            <person name="Lin X."/>
            <person name="Mathur E."/>
            <person name="Ni J."/>
            <person name="Podar M."/>
            <person name="Richardson T."/>
            <person name="Sutton G.G."/>
            <person name="Simon M."/>
            <person name="Soll D."/>
            <person name="Stetter K.O."/>
            <person name="Short J.M."/>
            <person name="Noordewier M."/>
        </authorList>
    </citation>
    <scope>NUCLEOTIDE SEQUENCE [LARGE SCALE GENOMIC DNA]</scope>
    <source>
        <strain evidence="3 4">Kin4-M</strain>
    </source>
</reference>
<dbReference type="SUPFAM" id="SSF51283">
    <property type="entry name" value="dUTPase-like"/>
    <property type="match status" value="1"/>
</dbReference>
<evidence type="ECO:0000256" key="2">
    <source>
        <dbReference type="ARBA" id="ARBA00023080"/>
    </source>
</evidence>
<dbReference type="HOGENOM" id="CLU_1607197_0_0_2"/>
<evidence type="ECO:0000313" key="4">
    <source>
        <dbReference type="Proteomes" id="UP000000578"/>
    </source>
</evidence>